<gene>
    <name evidence="1" type="ORF">Glove_421g12</name>
</gene>
<organism evidence="1 2">
    <name type="scientific">Diversispora epigaea</name>
    <dbReference type="NCBI Taxonomy" id="1348612"/>
    <lineage>
        <taxon>Eukaryota</taxon>
        <taxon>Fungi</taxon>
        <taxon>Fungi incertae sedis</taxon>
        <taxon>Mucoromycota</taxon>
        <taxon>Glomeromycotina</taxon>
        <taxon>Glomeromycetes</taxon>
        <taxon>Diversisporales</taxon>
        <taxon>Diversisporaceae</taxon>
        <taxon>Diversispora</taxon>
    </lineage>
</organism>
<dbReference type="EMBL" id="PQFF01000373">
    <property type="protein sequence ID" value="RHZ54909.1"/>
    <property type="molecule type" value="Genomic_DNA"/>
</dbReference>
<accession>A0A397GX71</accession>
<protein>
    <submittedName>
        <fullName evidence="1">Uncharacterized protein</fullName>
    </submittedName>
</protein>
<evidence type="ECO:0000313" key="2">
    <source>
        <dbReference type="Proteomes" id="UP000266861"/>
    </source>
</evidence>
<reference evidence="1 2" key="1">
    <citation type="submission" date="2018-08" db="EMBL/GenBank/DDBJ databases">
        <title>Genome and evolution of the arbuscular mycorrhizal fungus Diversispora epigaea (formerly Glomus versiforme) and its bacterial endosymbionts.</title>
        <authorList>
            <person name="Sun X."/>
            <person name="Fei Z."/>
            <person name="Harrison M."/>
        </authorList>
    </citation>
    <scope>NUCLEOTIDE SEQUENCE [LARGE SCALE GENOMIC DNA]</scope>
    <source>
        <strain evidence="1 2">IT104</strain>
    </source>
</reference>
<name>A0A397GX71_9GLOM</name>
<keyword evidence="2" id="KW-1185">Reference proteome</keyword>
<dbReference type="Proteomes" id="UP000266861">
    <property type="component" value="Unassembled WGS sequence"/>
</dbReference>
<comment type="caution">
    <text evidence="1">The sequence shown here is derived from an EMBL/GenBank/DDBJ whole genome shotgun (WGS) entry which is preliminary data.</text>
</comment>
<dbReference type="AlphaFoldDB" id="A0A397GX71"/>
<sequence length="186" mass="21815">MHPPLSSNFASDKKFKMEFRSKKNPRQSIVIHSQHWGRSRGEYSFLPKIKSAESLPEKLGYDSLGEFYLCMPKPLEIRTENQGPLFSETREKEGSGWIQVLHRVMLRINEKIRCLCNIITTQGMIRRGQRRIRSKTARAMCTWSHYRFRKHLINKAREHPCSLLHKNITFNEMCAHTACQFLPGNL</sequence>
<evidence type="ECO:0000313" key="1">
    <source>
        <dbReference type="EMBL" id="RHZ54909.1"/>
    </source>
</evidence>
<proteinExistence type="predicted"/>
<dbReference type="OrthoDB" id="2445304at2759"/>